<dbReference type="GO" id="GO:0016853">
    <property type="term" value="F:isomerase activity"/>
    <property type="evidence" value="ECO:0007669"/>
    <property type="project" value="UniProtKB-KW"/>
</dbReference>
<evidence type="ECO:0000256" key="1">
    <source>
        <dbReference type="ARBA" id="ARBA00005254"/>
    </source>
</evidence>
<dbReference type="PANTHER" id="PTHR43149">
    <property type="entry name" value="ENOYL-COA HYDRATASE"/>
    <property type="match status" value="1"/>
</dbReference>
<dbReference type="PANTHER" id="PTHR43149:SF1">
    <property type="entry name" value="DELTA(3,5)-DELTA(2,4)-DIENOYL-COA ISOMERASE, MITOCHONDRIAL"/>
    <property type="match status" value="1"/>
</dbReference>
<protein>
    <submittedName>
        <fullName evidence="2">Enoyl-CoA hydratase/isomerase family protein</fullName>
    </submittedName>
</protein>
<comment type="caution">
    <text evidence="2">The sequence shown here is derived from an EMBL/GenBank/DDBJ whole genome shotgun (WGS) entry which is preliminary data.</text>
</comment>
<dbReference type="Gene3D" id="3.90.226.10">
    <property type="entry name" value="2-enoyl-CoA Hydratase, Chain A, domain 1"/>
    <property type="match status" value="1"/>
</dbReference>
<accession>A0A7J3M1G1</accession>
<name>A0A7J3M1G1_ARCFL</name>
<dbReference type="InterPro" id="IPR029045">
    <property type="entry name" value="ClpP/crotonase-like_dom_sf"/>
</dbReference>
<dbReference type="SUPFAM" id="SSF52096">
    <property type="entry name" value="ClpP/crotonase"/>
    <property type="match status" value="1"/>
</dbReference>
<gene>
    <name evidence="2" type="ORF">ENT52_03625</name>
</gene>
<evidence type="ECO:0000313" key="2">
    <source>
        <dbReference type="EMBL" id="HGT82797.1"/>
    </source>
</evidence>
<dbReference type="Pfam" id="PF00378">
    <property type="entry name" value="ECH_1"/>
    <property type="match status" value="1"/>
</dbReference>
<reference evidence="2" key="1">
    <citation type="journal article" date="2020" name="mSystems">
        <title>Genome- and Community-Level Interaction Insights into Carbon Utilization and Element Cycling Functions of Hydrothermarchaeota in Hydrothermal Sediment.</title>
        <authorList>
            <person name="Zhou Z."/>
            <person name="Liu Y."/>
            <person name="Xu W."/>
            <person name="Pan J."/>
            <person name="Luo Z.H."/>
            <person name="Li M."/>
        </authorList>
    </citation>
    <scope>NUCLEOTIDE SEQUENCE [LARGE SCALE GENOMIC DNA]</scope>
    <source>
        <strain evidence="2">SpSt-587</strain>
    </source>
</reference>
<dbReference type="InterPro" id="IPR001753">
    <property type="entry name" value="Enoyl-CoA_hydra/iso"/>
</dbReference>
<comment type="similarity">
    <text evidence="1">Belongs to the enoyl-CoA hydratase/isomerase family.</text>
</comment>
<dbReference type="AlphaFoldDB" id="A0A7J3M1G1"/>
<sequence>MQKVKLILNEEVARISLNRPEKKNALNEQVLLELREAVDAVKESSARVLILSGEGDTFCAGLDRELLANLTQKIRSDRELEKLIDDVQKLIYDIRTLKMPVVAAVQRYAIGGGMQLALAADIRIATPGTIFYLREPEFGIIPDMGALQILPRLVGDGIARELVFTRRQITAEEGKLIGLVNEIYGDLEKGVEEYTQKLLSVPLYTIVESKTILERSWYRSLEESLKENREAQIRCIKETLRRLQSL</sequence>
<dbReference type="InterPro" id="IPR045002">
    <property type="entry name" value="Ech1-like"/>
</dbReference>
<keyword evidence="2" id="KW-0413">Isomerase</keyword>
<dbReference type="EMBL" id="DSYZ01000080">
    <property type="protein sequence ID" value="HGT82797.1"/>
    <property type="molecule type" value="Genomic_DNA"/>
</dbReference>
<proteinExistence type="inferred from homology"/>
<dbReference type="CDD" id="cd06558">
    <property type="entry name" value="crotonase-like"/>
    <property type="match status" value="1"/>
</dbReference>
<organism evidence="2">
    <name type="scientific">Archaeoglobus fulgidus</name>
    <dbReference type="NCBI Taxonomy" id="2234"/>
    <lineage>
        <taxon>Archaea</taxon>
        <taxon>Methanobacteriati</taxon>
        <taxon>Methanobacteriota</taxon>
        <taxon>Archaeoglobi</taxon>
        <taxon>Archaeoglobales</taxon>
        <taxon>Archaeoglobaceae</taxon>
        <taxon>Archaeoglobus</taxon>
    </lineage>
</organism>